<proteinExistence type="inferred from homology"/>
<evidence type="ECO:0000256" key="8">
    <source>
        <dbReference type="HAMAP-Rule" id="MF_00082"/>
    </source>
</evidence>
<feature type="domain" description="Aspartate/glutamate/uridylate kinase" evidence="9">
    <location>
        <begin position="27"/>
        <end position="263"/>
    </location>
</feature>
<dbReference type="InterPro" id="IPR001057">
    <property type="entry name" value="Glu/AcGlu_kinase"/>
</dbReference>
<evidence type="ECO:0000313" key="10">
    <source>
        <dbReference type="EMBL" id="ARW66068.1"/>
    </source>
</evidence>
<name>A0A1Z1MJ35_9FLOR</name>
<keyword evidence="10" id="KW-0150">Chloroplast</keyword>
<evidence type="ECO:0000256" key="6">
    <source>
        <dbReference type="ARBA" id="ARBA00022777"/>
    </source>
</evidence>
<organism evidence="10">
    <name type="scientific">Ophidocladus simpliciusculus</name>
    <dbReference type="NCBI Taxonomy" id="1261574"/>
    <lineage>
        <taxon>Eukaryota</taxon>
        <taxon>Rhodophyta</taxon>
        <taxon>Florideophyceae</taxon>
        <taxon>Rhodymeniophycidae</taxon>
        <taxon>Ceramiales</taxon>
        <taxon>Rhodomelaceae</taxon>
        <taxon>Herposiphonieae</taxon>
        <taxon>Ophidocladus</taxon>
    </lineage>
</organism>
<dbReference type="RefSeq" id="YP_009396882.1">
    <property type="nucleotide sequence ID" value="NC_035284.1"/>
</dbReference>
<comment type="catalytic activity">
    <reaction evidence="8">
        <text>N-acetyl-L-glutamate + ATP = N-acetyl-L-glutamyl 5-phosphate + ADP</text>
        <dbReference type="Rhea" id="RHEA:14629"/>
        <dbReference type="ChEBI" id="CHEBI:30616"/>
        <dbReference type="ChEBI" id="CHEBI:44337"/>
        <dbReference type="ChEBI" id="CHEBI:57936"/>
        <dbReference type="ChEBI" id="CHEBI:456216"/>
        <dbReference type="EC" id="2.7.2.8"/>
    </reaction>
</comment>
<dbReference type="Gene3D" id="3.40.1160.10">
    <property type="entry name" value="Acetylglutamate kinase-like"/>
    <property type="match status" value="1"/>
</dbReference>
<keyword evidence="6 8" id="KW-0418">Kinase</keyword>
<dbReference type="InterPro" id="IPR041727">
    <property type="entry name" value="NAGK-C"/>
</dbReference>
<dbReference type="NCBIfam" id="TIGR00761">
    <property type="entry name" value="argB"/>
    <property type="match status" value="1"/>
</dbReference>
<dbReference type="InterPro" id="IPR037528">
    <property type="entry name" value="ArgB"/>
</dbReference>
<dbReference type="InterPro" id="IPR001048">
    <property type="entry name" value="Asp/Glu/Uridylate_kinase"/>
</dbReference>
<keyword evidence="3 8" id="KW-0028">Amino-acid biosynthesis</keyword>
<geneLocation type="chloroplast" evidence="10"/>
<comment type="subcellular location">
    <subcellularLocation>
        <location evidence="8">Plastid</location>
        <location evidence="8">Chloroplast</location>
    </subcellularLocation>
</comment>
<evidence type="ECO:0000256" key="1">
    <source>
        <dbReference type="ARBA" id="ARBA00004828"/>
    </source>
</evidence>
<dbReference type="PANTHER" id="PTHR23342">
    <property type="entry name" value="N-ACETYLGLUTAMATE SYNTHASE"/>
    <property type="match status" value="1"/>
</dbReference>
<dbReference type="CDD" id="cd04250">
    <property type="entry name" value="AAK_NAGK-C"/>
    <property type="match status" value="1"/>
</dbReference>
<dbReference type="GO" id="GO:0009507">
    <property type="term" value="C:chloroplast"/>
    <property type="evidence" value="ECO:0007669"/>
    <property type="project" value="UniProtKB-SubCell"/>
</dbReference>
<dbReference type="GO" id="GO:0003991">
    <property type="term" value="F:acetylglutamate kinase activity"/>
    <property type="evidence" value="ECO:0007669"/>
    <property type="project" value="UniProtKB-UniRule"/>
</dbReference>
<feature type="binding site" evidence="8">
    <location>
        <position position="88"/>
    </location>
    <ligand>
        <name>substrate</name>
    </ligand>
</feature>
<feature type="site" description="Transition state stabilizer" evidence="8">
    <location>
        <position position="244"/>
    </location>
</feature>
<feature type="binding site" evidence="8">
    <location>
        <position position="181"/>
    </location>
    <ligand>
        <name>substrate</name>
    </ligand>
</feature>
<dbReference type="PIRSF" id="PIRSF000728">
    <property type="entry name" value="NAGK"/>
    <property type="match status" value="1"/>
</dbReference>
<comment type="function">
    <text evidence="8">Catalyzes the ATP-dependent phosphorylation of N-acetyl-L-glutamate.</text>
</comment>
<dbReference type="PRINTS" id="PR00474">
    <property type="entry name" value="GLU5KINASE"/>
</dbReference>
<accession>A0A1Z1MJ35</accession>
<keyword evidence="7 8" id="KW-0067">ATP-binding</keyword>
<sequence length="286" mass="31296">MSNFETNDHFYLSTNALSLMNSYVGSTFVVKYGGSAMRNNVLQSNVVQDLCFLRLLGINIVLVHGGGFFINEWLSRLNIEPKFENGIRVTDFETMELAEMVLTGKINKELVSLFNQNNIFCVGLSGKDANLVQASAMFDSPENLTGKVDLVNKKILNLLLSNNCLPVIASIASDLQGNTYNVNADTVASAIASTLKADKLILLTDTPGILYDSSNYSTTIKDLNLKTIESLQLQHIISGGMIPKIQSSIDALKLGVESVHIIDGTLRHALLYEVFTSERIGSKIVL</sequence>
<comment type="similarity">
    <text evidence="8">Belongs to the acetylglutamate kinase family. ArgB subfamily.</text>
</comment>
<dbReference type="Pfam" id="PF00696">
    <property type="entry name" value="AA_kinase"/>
    <property type="match status" value="1"/>
</dbReference>
<dbReference type="EMBL" id="MF101440">
    <property type="protein sequence ID" value="ARW66068.1"/>
    <property type="molecule type" value="Genomic_DNA"/>
</dbReference>
<dbReference type="GeneID" id="33359147"/>
<keyword evidence="5 8" id="KW-0547">Nucleotide-binding</keyword>
<dbReference type="AlphaFoldDB" id="A0A1Z1MJ35"/>
<evidence type="ECO:0000256" key="2">
    <source>
        <dbReference type="ARBA" id="ARBA00022571"/>
    </source>
</evidence>
<evidence type="ECO:0000256" key="4">
    <source>
        <dbReference type="ARBA" id="ARBA00022679"/>
    </source>
</evidence>
<evidence type="ECO:0000256" key="5">
    <source>
        <dbReference type="ARBA" id="ARBA00022741"/>
    </source>
</evidence>
<reference evidence="10" key="1">
    <citation type="journal article" date="2017" name="J. Phycol.">
        <title>Analysis of chloroplast genomes and a supermatrix inform reclassification of the Rhodomelaceae (Rhodophyta).</title>
        <authorList>
            <person name="Diaz-Tapia P."/>
            <person name="Maggs C.A."/>
            <person name="West J.A."/>
            <person name="Verbruggen H."/>
        </authorList>
    </citation>
    <scope>NUCLEOTIDE SEQUENCE</scope>
    <source>
        <strain evidence="10">PD949</strain>
    </source>
</reference>
<comment type="pathway">
    <text evidence="1 8">Amino-acid biosynthesis; L-arginine biosynthesis; N(2)-acetyl-L-ornithine from L-glutamate: step 2/4.</text>
</comment>
<dbReference type="FunFam" id="3.40.1160.10:FF:000004">
    <property type="entry name" value="Acetylglutamate kinase"/>
    <property type="match status" value="1"/>
</dbReference>
<feature type="site" description="Transition state stabilizer" evidence="8">
    <location>
        <position position="31"/>
    </location>
</feature>
<dbReference type="PANTHER" id="PTHR23342:SF0">
    <property type="entry name" value="N-ACETYLGLUTAMATE SYNTHASE, MITOCHONDRIAL"/>
    <property type="match status" value="1"/>
</dbReference>
<dbReference type="SUPFAM" id="SSF53633">
    <property type="entry name" value="Carbamate kinase-like"/>
    <property type="match status" value="1"/>
</dbReference>
<dbReference type="EC" id="2.7.2.8" evidence="8"/>
<keyword evidence="10" id="KW-0934">Plastid</keyword>
<dbReference type="HAMAP" id="MF_00082">
    <property type="entry name" value="ArgB"/>
    <property type="match status" value="1"/>
</dbReference>
<evidence type="ECO:0000256" key="7">
    <source>
        <dbReference type="ARBA" id="ARBA00022840"/>
    </source>
</evidence>
<feature type="binding site" evidence="8">
    <location>
        <begin position="66"/>
        <end position="67"/>
    </location>
    <ligand>
        <name>substrate</name>
    </ligand>
</feature>
<keyword evidence="4 8" id="KW-0808">Transferase</keyword>
<keyword evidence="2 8" id="KW-0055">Arginine biosynthesis</keyword>
<gene>
    <name evidence="8 10" type="primary">argB</name>
</gene>
<dbReference type="GO" id="GO:0042450">
    <property type="term" value="P:L-arginine biosynthetic process via ornithine"/>
    <property type="evidence" value="ECO:0007669"/>
    <property type="project" value="UniProtKB-UniRule"/>
</dbReference>
<dbReference type="UniPathway" id="UPA00068">
    <property type="reaction ID" value="UER00107"/>
</dbReference>
<evidence type="ECO:0000259" key="9">
    <source>
        <dbReference type="Pfam" id="PF00696"/>
    </source>
</evidence>
<evidence type="ECO:0000256" key="3">
    <source>
        <dbReference type="ARBA" id="ARBA00022605"/>
    </source>
</evidence>
<dbReference type="GO" id="GO:0005524">
    <property type="term" value="F:ATP binding"/>
    <property type="evidence" value="ECO:0007669"/>
    <property type="project" value="UniProtKB-UniRule"/>
</dbReference>
<dbReference type="InterPro" id="IPR036393">
    <property type="entry name" value="AceGlu_kinase-like_sf"/>
</dbReference>
<dbReference type="InterPro" id="IPR004662">
    <property type="entry name" value="AcgluKinase_fam"/>
</dbReference>
<protein>
    <recommendedName>
        <fullName evidence="8">Acetylglutamate kinase</fullName>
        <ecNumber evidence="8">2.7.2.8</ecNumber>
    </recommendedName>
    <alternativeName>
        <fullName evidence="8">N-acetyl-L-glutamate 5-phosphotransferase</fullName>
    </alternativeName>
    <alternativeName>
        <fullName evidence="8">NAG kinase</fullName>
        <shortName evidence="8">NAGK</shortName>
    </alternativeName>
</protein>